<name>R4FL28_RHOPR</name>
<dbReference type="PANTHER" id="PTHR37685:SF1">
    <property type="entry name" value="GEO11136P1-RELATED"/>
    <property type="match status" value="1"/>
</dbReference>
<dbReference type="InterPro" id="IPR031734">
    <property type="entry name" value="MBF2"/>
</dbReference>
<dbReference type="PANTHER" id="PTHR37685">
    <property type="entry name" value="GEO11136P1-RELATED"/>
    <property type="match status" value="1"/>
</dbReference>
<evidence type="ECO:0000256" key="1">
    <source>
        <dbReference type="SAM" id="SignalP"/>
    </source>
</evidence>
<evidence type="ECO:0000313" key="2">
    <source>
        <dbReference type="EMBL" id="JAA75912.1"/>
    </source>
</evidence>
<dbReference type="EMBL" id="GAHY01001598">
    <property type="protein sequence ID" value="JAA75912.1"/>
    <property type="molecule type" value="mRNA"/>
</dbReference>
<protein>
    <submittedName>
        <fullName evidence="2">Putative conserved secreted protein</fullName>
    </submittedName>
</protein>
<keyword evidence="1" id="KW-0732">Signal</keyword>
<accession>R4FL28</accession>
<dbReference type="Pfam" id="PF15868">
    <property type="entry name" value="MBF2"/>
    <property type="match status" value="1"/>
</dbReference>
<reference evidence="2" key="1">
    <citation type="submission" date="2013-04" db="EMBL/GenBank/DDBJ databases">
        <title>An insight into the transcriptome of the digestive tract of the blood sucking bug, Rhodnius prolixus.</title>
        <authorList>
            <person name="Ribeiro J.M.C."/>
            <person name="Genta F.A."/>
            <person name="Sorgine M.H.F."/>
            <person name="Paiva-Silva G.O."/>
            <person name="Majerowicz D."/>
            <person name="Medeiros M."/>
            <person name="Koerich L."/>
            <person name="Terra W.R."/>
            <person name="Ferreira C."/>
            <person name="Pimentel A.C."/>
            <person name="Bisch P.M."/>
            <person name="Diniz M.M.P."/>
            <person name="Nascimento R."/>
            <person name="Salmon D."/>
            <person name="Silber A.M."/>
            <person name="Alves M."/>
            <person name="Oliveira M.F."/>
            <person name="Gondim K.C."/>
            <person name="Silva Neto M.A.C."/>
            <person name="Atella G.C."/>
            <person name="Araujo H."/>
            <person name="Dias F.S."/>
            <person name="Polycarpo C.R."/>
            <person name="Fampa P."/>
            <person name="Melo A.C."/>
            <person name="Tanaka A.S."/>
            <person name="Balczun C."/>
            <person name="Oliveira J.H.M."/>
            <person name="Goncalves R."/>
            <person name="Lazoski C."/>
            <person name="Pereira M.A."/>
            <person name="Rivera-Pomar R."/>
            <person name="Diambra L."/>
            <person name="Schaub G.A."/>
            <person name="Garcia E.S."/>
            <person name="Azambuja P."/>
            <person name="Braz G.R.C."/>
            <person name="Oliveira P.L."/>
        </authorList>
    </citation>
    <scope>NUCLEOTIDE SEQUENCE</scope>
</reference>
<sequence length="126" mass="14166">MGIKLVFLLILGLSASVWAYPKTECGSGPNHDLVQGFKQPGDRLLYTTRVQMPKAFLRVQTYDFKWPDRSWPVYHITKFEVLDQFHDGSGGCAFLTGGGPGTNDLKLHLKTQRGGSFEFIINIYGR</sequence>
<dbReference type="HOGENOM" id="CLU_152785_2_0_1"/>
<dbReference type="VEuPathDB" id="VectorBase:RPRC014556"/>
<proteinExistence type="evidence at transcript level"/>
<dbReference type="AlphaFoldDB" id="R4FL28"/>
<feature type="signal peptide" evidence="1">
    <location>
        <begin position="1"/>
        <end position="19"/>
    </location>
</feature>
<organism evidence="2">
    <name type="scientific">Rhodnius prolixus</name>
    <name type="common">Triatomid bug</name>
    <dbReference type="NCBI Taxonomy" id="13249"/>
    <lineage>
        <taxon>Eukaryota</taxon>
        <taxon>Metazoa</taxon>
        <taxon>Ecdysozoa</taxon>
        <taxon>Arthropoda</taxon>
        <taxon>Hexapoda</taxon>
        <taxon>Insecta</taxon>
        <taxon>Pterygota</taxon>
        <taxon>Neoptera</taxon>
        <taxon>Paraneoptera</taxon>
        <taxon>Hemiptera</taxon>
        <taxon>Heteroptera</taxon>
        <taxon>Panheteroptera</taxon>
        <taxon>Cimicomorpha</taxon>
        <taxon>Reduviidae</taxon>
        <taxon>Triatominae</taxon>
        <taxon>Rhodnius</taxon>
    </lineage>
</organism>
<feature type="chain" id="PRO_5004365576" evidence="1">
    <location>
        <begin position="20"/>
        <end position="126"/>
    </location>
</feature>